<dbReference type="RefSeq" id="WP_239157439.1">
    <property type="nucleotide sequence ID" value="NZ_AP023355.1"/>
</dbReference>
<reference evidence="2 3" key="1">
    <citation type="submission" date="2020-08" db="EMBL/GenBank/DDBJ databases">
        <title>Whole genome shotgun sequence of Actinocatenispora thailandica NBRC 105041.</title>
        <authorList>
            <person name="Komaki H."/>
            <person name="Tamura T."/>
        </authorList>
    </citation>
    <scope>NUCLEOTIDE SEQUENCE [LARGE SCALE GENOMIC DNA]</scope>
    <source>
        <strain evidence="2 3">NBRC 105041</strain>
    </source>
</reference>
<dbReference type="AlphaFoldDB" id="A0A7R7DS17"/>
<gene>
    <name evidence="2" type="ORF">Athai_39850</name>
</gene>
<dbReference type="Proteomes" id="UP000611640">
    <property type="component" value="Chromosome"/>
</dbReference>
<evidence type="ECO:0000313" key="3">
    <source>
        <dbReference type="Proteomes" id="UP000611640"/>
    </source>
</evidence>
<sequence>MPKTHPDEIDIDRALVAGLIEKQFPQWAHLPIVKVASDGTDNAMYRLGDDMAVRLPRLPRAAEMVIKEQRWLPELAPLLPLAIPVPLAAGMPDDEYPYPWSVYRWLAGMDLAHDSGSNLEEAAVGLGQFLTALQAIDTTGGPSSARATPVDPRDDGSVRSTIGYLAASGVIDAEPAIGVWKAALAAPAWRRSPLWIHGDLFPSNLLATNGLLTGVIDFGLLGLGDPACDMLPAWTLLTTGSRDLFRAESGADDATWVRGRGWALSAGLGAVRVYRVTNPVLAAAGHRAIAETIADYQRKC</sequence>
<dbReference type="SUPFAM" id="SSF56112">
    <property type="entry name" value="Protein kinase-like (PK-like)"/>
    <property type="match status" value="1"/>
</dbReference>
<organism evidence="2 3">
    <name type="scientific">Actinocatenispora thailandica</name>
    <dbReference type="NCBI Taxonomy" id="227318"/>
    <lineage>
        <taxon>Bacteria</taxon>
        <taxon>Bacillati</taxon>
        <taxon>Actinomycetota</taxon>
        <taxon>Actinomycetes</taxon>
        <taxon>Micromonosporales</taxon>
        <taxon>Micromonosporaceae</taxon>
        <taxon>Actinocatenispora</taxon>
    </lineage>
</organism>
<dbReference type="InterPro" id="IPR051678">
    <property type="entry name" value="AGP_Transferase"/>
</dbReference>
<evidence type="ECO:0000313" key="2">
    <source>
        <dbReference type="EMBL" id="BCJ36482.1"/>
    </source>
</evidence>
<accession>A0A7R7DS17</accession>
<dbReference type="InterPro" id="IPR002575">
    <property type="entry name" value="Aminoglycoside_PTrfase"/>
</dbReference>
<dbReference type="PANTHER" id="PTHR21310:SF42">
    <property type="entry name" value="BIFUNCTIONAL AAC_APH"/>
    <property type="match status" value="1"/>
</dbReference>
<feature type="domain" description="Aminoglycoside phosphotransferase" evidence="1">
    <location>
        <begin position="33"/>
        <end position="262"/>
    </location>
</feature>
<dbReference type="EMBL" id="AP023355">
    <property type="protein sequence ID" value="BCJ36482.1"/>
    <property type="molecule type" value="Genomic_DNA"/>
</dbReference>
<evidence type="ECO:0000259" key="1">
    <source>
        <dbReference type="Pfam" id="PF01636"/>
    </source>
</evidence>
<dbReference type="Pfam" id="PF01636">
    <property type="entry name" value="APH"/>
    <property type="match status" value="1"/>
</dbReference>
<dbReference type="Gene3D" id="3.90.1200.10">
    <property type="match status" value="1"/>
</dbReference>
<dbReference type="KEGG" id="atl:Athai_39850"/>
<proteinExistence type="predicted"/>
<dbReference type="Gene3D" id="3.30.200.20">
    <property type="entry name" value="Phosphorylase Kinase, domain 1"/>
    <property type="match status" value="1"/>
</dbReference>
<protein>
    <recommendedName>
        <fullName evidence="1">Aminoglycoside phosphotransferase domain-containing protein</fullName>
    </recommendedName>
</protein>
<dbReference type="CDD" id="cd05155">
    <property type="entry name" value="APH_ChoK_like_1"/>
    <property type="match status" value="1"/>
</dbReference>
<dbReference type="PANTHER" id="PTHR21310">
    <property type="entry name" value="AMINOGLYCOSIDE PHOSPHOTRANSFERASE-RELATED-RELATED"/>
    <property type="match status" value="1"/>
</dbReference>
<dbReference type="InterPro" id="IPR011009">
    <property type="entry name" value="Kinase-like_dom_sf"/>
</dbReference>
<keyword evidence="3" id="KW-1185">Reference proteome</keyword>
<name>A0A7R7DS17_9ACTN</name>